<keyword evidence="2" id="KW-0479">Metal-binding</keyword>
<reference evidence="6" key="1">
    <citation type="journal article" date="2019" name="Int. J. Syst. Evol. Microbiol.">
        <title>The Global Catalogue of Microorganisms (GCM) 10K type strain sequencing project: providing services to taxonomists for standard genome sequencing and annotation.</title>
        <authorList>
            <consortium name="The Broad Institute Genomics Platform"/>
            <consortium name="The Broad Institute Genome Sequencing Center for Infectious Disease"/>
            <person name="Wu L."/>
            <person name="Ma J."/>
        </authorList>
    </citation>
    <scope>NUCLEOTIDE SEQUENCE [LARGE SCALE GENOMIC DNA]</scope>
    <source>
        <strain evidence="6">TISTR 2562</strain>
    </source>
</reference>
<evidence type="ECO:0000256" key="1">
    <source>
        <dbReference type="ARBA" id="ARBA00009175"/>
    </source>
</evidence>
<feature type="chain" id="PRO_5046676593" evidence="4">
    <location>
        <begin position="23"/>
        <end position="259"/>
    </location>
</feature>
<comment type="similarity">
    <text evidence="1">Belongs to the bacterial solute-binding protein ModA family.</text>
</comment>
<feature type="signal peptide" evidence="4">
    <location>
        <begin position="1"/>
        <end position="22"/>
    </location>
</feature>
<dbReference type="InterPro" id="IPR050682">
    <property type="entry name" value="ModA/WtpA"/>
</dbReference>
<accession>A0ABW5U2T9</accession>
<dbReference type="NCBIfam" id="NF007958">
    <property type="entry name" value="PRK10677.1"/>
    <property type="match status" value="1"/>
</dbReference>
<evidence type="ECO:0000256" key="2">
    <source>
        <dbReference type="ARBA" id="ARBA00022723"/>
    </source>
</evidence>
<evidence type="ECO:0000256" key="3">
    <source>
        <dbReference type="ARBA" id="ARBA00022729"/>
    </source>
</evidence>
<dbReference type="CDD" id="cd13536">
    <property type="entry name" value="PBP2_EcModA"/>
    <property type="match status" value="1"/>
</dbReference>
<name>A0ABW5U2T9_9RHOB</name>
<evidence type="ECO:0000256" key="4">
    <source>
        <dbReference type="SAM" id="SignalP"/>
    </source>
</evidence>
<dbReference type="InterPro" id="IPR005950">
    <property type="entry name" value="ModA"/>
</dbReference>
<evidence type="ECO:0000313" key="6">
    <source>
        <dbReference type="Proteomes" id="UP001597474"/>
    </source>
</evidence>
<gene>
    <name evidence="5" type="primary">modA</name>
    <name evidence="5" type="ORF">ACFSUD_11050</name>
</gene>
<dbReference type="SUPFAM" id="SSF53850">
    <property type="entry name" value="Periplasmic binding protein-like II"/>
    <property type="match status" value="1"/>
</dbReference>
<keyword evidence="3 4" id="KW-0732">Signal</keyword>
<protein>
    <submittedName>
        <fullName evidence="5">Molybdate ABC transporter substrate-binding protein</fullName>
    </submittedName>
</protein>
<sequence>MRHFLCRAMLFGGAMIGALSLAAPLAAGQITVFAAASLATALEEIEAGFEAQQGHDLVVSLAGSSMLARQIEHGAPADVFISANSDWMDRLAAEGLIAERTRFDLLGNEIVLIARGGTARRVALDATLDLGELLNGGRLAMALVDAVPAGIYGKAALERLGLWDDIADRVAQTDNVRAALALVATGEAPLGIVYATDARAAPEVSVIGRFPAGNHPPIVYPAAALARRDTPETRAFLDYLRGPQARAAFEAQGFTMATR</sequence>
<comment type="caution">
    <text evidence="5">The sequence shown here is derived from an EMBL/GenBank/DDBJ whole genome shotgun (WGS) entry which is preliminary data.</text>
</comment>
<dbReference type="NCBIfam" id="TIGR01256">
    <property type="entry name" value="modA"/>
    <property type="match status" value="1"/>
</dbReference>
<dbReference type="RefSeq" id="WP_386374357.1">
    <property type="nucleotide sequence ID" value="NZ_JBHUMP010000008.1"/>
</dbReference>
<dbReference type="Proteomes" id="UP001597474">
    <property type="component" value="Unassembled WGS sequence"/>
</dbReference>
<evidence type="ECO:0000313" key="5">
    <source>
        <dbReference type="EMBL" id="MFD2740110.1"/>
    </source>
</evidence>
<dbReference type="PANTHER" id="PTHR30632">
    <property type="entry name" value="MOLYBDATE-BINDING PERIPLASMIC PROTEIN"/>
    <property type="match status" value="1"/>
</dbReference>
<dbReference type="Gene3D" id="3.40.190.10">
    <property type="entry name" value="Periplasmic binding protein-like II"/>
    <property type="match status" value="2"/>
</dbReference>
<dbReference type="Pfam" id="PF13531">
    <property type="entry name" value="SBP_bac_11"/>
    <property type="match status" value="1"/>
</dbReference>
<dbReference type="PANTHER" id="PTHR30632:SF17">
    <property type="entry name" value="MOLYBDATE-BINDING PROTEIN MODA"/>
    <property type="match status" value="1"/>
</dbReference>
<organism evidence="5 6">
    <name type="scientific">Sulfitobacter aestuarii</name>
    <dbReference type="NCBI Taxonomy" id="2161676"/>
    <lineage>
        <taxon>Bacteria</taxon>
        <taxon>Pseudomonadati</taxon>
        <taxon>Pseudomonadota</taxon>
        <taxon>Alphaproteobacteria</taxon>
        <taxon>Rhodobacterales</taxon>
        <taxon>Roseobacteraceae</taxon>
        <taxon>Sulfitobacter</taxon>
    </lineage>
</organism>
<proteinExistence type="inferred from homology"/>
<keyword evidence="6" id="KW-1185">Reference proteome</keyword>
<dbReference type="EMBL" id="JBHUMP010000008">
    <property type="protein sequence ID" value="MFD2740110.1"/>
    <property type="molecule type" value="Genomic_DNA"/>
</dbReference>
<dbReference type="PIRSF" id="PIRSF004846">
    <property type="entry name" value="ModA"/>
    <property type="match status" value="1"/>
</dbReference>